<name>A0AA35UMR5_LACSI</name>
<feature type="signal peptide" evidence="1">
    <location>
        <begin position="1"/>
        <end position="20"/>
    </location>
</feature>
<dbReference type="PANTHER" id="PTHR22807:SF30">
    <property type="entry name" value="28S RRNA (CYTOSINE(4447)-C(5))-METHYLTRANSFERASE-RELATED"/>
    <property type="match status" value="1"/>
</dbReference>
<dbReference type="PANTHER" id="PTHR22807">
    <property type="entry name" value="NOP2 YEAST -RELATED NOL1/NOP2/FMU SUN DOMAIN-CONTAINING"/>
    <property type="match status" value="1"/>
</dbReference>
<dbReference type="InterPro" id="IPR023267">
    <property type="entry name" value="RCMT"/>
</dbReference>
<dbReference type="Gene3D" id="2.130.10.10">
    <property type="entry name" value="YVTN repeat-like/Quinoprotein amine dehydrogenase"/>
    <property type="match status" value="1"/>
</dbReference>
<protein>
    <submittedName>
        <fullName evidence="2">Uncharacterized protein</fullName>
    </submittedName>
</protein>
<gene>
    <name evidence="2" type="ORF">LSALG_LOCUS1039</name>
</gene>
<evidence type="ECO:0000313" key="2">
    <source>
        <dbReference type="EMBL" id="CAI9260194.1"/>
    </source>
</evidence>
<dbReference type="Proteomes" id="UP001177003">
    <property type="component" value="Chromosome 0"/>
</dbReference>
<evidence type="ECO:0000313" key="3">
    <source>
        <dbReference type="Proteomes" id="UP001177003"/>
    </source>
</evidence>
<dbReference type="GO" id="GO:0000470">
    <property type="term" value="P:maturation of LSU-rRNA"/>
    <property type="evidence" value="ECO:0007669"/>
    <property type="project" value="TreeGrafter"/>
</dbReference>
<dbReference type="AlphaFoldDB" id="A0AA35UMR5"/>
<feature type="chain" id="PRO_5041303196" evidence="1">
    <location>
        <begin position="21"/>
        <end position="289"/>
    </location>
</feature>
<accession>A0AA35UMR5</accession>
<proteinExistence type="predicted"/>
<dbReference type="InterPro" id="IPR015943">
    <property type="entry name" value="WD40/YVTN_repeat-like_dom_sf"/>
</dbReference>
<keyword evidence="3" id="KW-1185">Reference proteome</keyword>
<evidence type="ECO:0000256" key="1">
    <source>
        <dbReference type="SAM" id="SignalP"/>
    </source>
</evidence>
<dbReference type="SUPFAM" id="SSF53335">
    <property type="entry name" value="S-adenosyl-L-methionine-dependent methyltransferases"/>
    <property type="match status" value="1"/>
</dbReference>
<keyword evidence="1" id="KW-0732">Signal</keyword>
<dbReference type="EMBL" id="OX465086">
    <property type="protein sequence ID" value="CAI9260194.1"/>
    <property type="molecule type" value="Genomic_DNA"/>
</dbReference>
<reference evidence="2" key="1">
    <citation type="submission" date="2023-04" db="EMBL/GenBank/DDBJ databases">
        <authorList>
            <person name="Vijverberg K."/>
            <person name="Xiong W."/>
            <person name="Schranz E."/>
        </authorList>
    </citation>
    <scope>NUCLEOTIDE SEQUENCE</scope>
</reference>
<dbReference type="Gene3D" id="3.40.50.150">
    <property type="entry name" value="Vaccinia Virus protein VP39"/>
    <property type="match status" value="1"/>
</dbReference>
<dbReference type="GO" id="GO:0070475">
    <property type="term" value="P:rRNA base methylation"/>
    <property type="evidence" value="ECO:0007669"/>
    <property type="project" value="TreeGrafter"/>
</dbReference>
<sequence length="289" mass="33209">MLLPWVYLGILVSLWAYACGVDFCEYLVAGRSERAVVQRAQADAREWAAIDAKGRAEWAAGACQRYEVIPLSPNSYLHVFYFLNEQLICGGKSYYGAILCCAWSSDGKYILSGGEDVLHFQSTIGPGDPSYKPSKRRKGLMVFACDAFDLPIRKEIIHRVVRWQLAKRQQVISKDESVKTSKAAIDVQNFSRLQKNEDVIDYALKKRDVKLVPCGLDFGRPRFVRFRERRFHRSLEKTRRFYPHVHNMDGFFVAKSKKMSNSKGVLQLLNTRIFVSRIELHMHSSGRIY</sequence>
<dbReference type="GO" id="GO:0009383">
    <property type="term" value="F:rRNA (cytosine-C5-)-methyltransferase activity"/>
    <property type="evidence" value="ECO:0007669"/>
    <property type="project" value="TreeGrafter"/>
</dbReference>
<organism evidence="2 3">
    <name type="scientific">Lactuca saligna</name>
    <name type="common">Willowleaf lettuce</name>
    <dbReference type="NCBI Taxonomy" id="75948"/>
    <lineage>
        <taxon>Eukaryota</taxon>
        <taxon>Viridiplantae</taxon>
        <taxon>Streptophyta</taxon>
        <taxon>Embryophyta</taxon>
        <taxon>Tracheophyta</taxon>
        <taxon>Spermatophyta</taxon>
        <taxon>Magnoliopsida</taxon>
        <taxon>eudicotyledons</taxon>
        <taxon>Gunneridae</taxon>
        <taxon>Pentapetalae</taxon>
        <taxon>asterids</taxon>
        <taxon>campanulids</taxon>
        <taxon>Asterales</taxon>
        <taxon>Asteraceae</taxon>
        <taxon>Cichorioideae</taxon>
        <taxon>Cichorieae</taxon>
        <taxon>Lactucinae</taxon>
        <taxon>Lactuca</taxon>
    </lineage>
</organism>
<dbReference type="GO" id="GO:0005730">
    <property type="term" value="C:nucleolus"/>
    <property type="evidence" value="ECO:0007669"/>
    <property type="project" value="TreeGrafter"/>
</dbReference>
<dbReference type="InterPro" id="IPR029063">
    <property type="entry name" value="SAM-dependent_MTases_sf"/>
</dbReference>